<feature type="transmembrane region" description="Helical" evidence="1">
    <location>
        <begin position="217"/>
        <end position="234"/>
    </location>
</feature>
<dbReference type="Pfam" id="PF01757">
    <property type="entry name" value="Acyl_transf_3"/>
    <property type="match status" value="1"/>
</dbReference>
<organism evidence="3 4">
    <name type="scientific">Alsobacter metallidurans</name>
    <dbReference type="NCBI Taxonomy" id="340221"/>
    <lineage>
        <taxon>Bacteria</taxon>
        <taxon>Pseudomonadati</taxon>
        <taxon>Pseudomonadota</taxon>
        <taxon>Alphaproteobacteria</taxon>
        <taxon>Hyphomicrobiales</taxon>
        <taxon>Alsobacteraceae</taxon>
        <taxon>Alsobacter</taxon>
    </lineage>
</organism>
<evidence type="ECO:0000313" key="3">
    <source>
        <dbReference type="EMBL" id="GGH24911.1"/>
    </source>
</evidence>
<dbReference type="RefSeq" id="WP_188518685.1">
    <property type="nucleotide sequence ID" value="NZ_BMES01000002.1"/>
</dbReference>
<feature type="transmembrane region" description="Helical" evidence="1">
    <location>
        <begin position="301"/>
        <end position="334"/>
    </location>
</feature>
<feature type="transmembrane region" description="Helical" evidence="1">
    <location>
        <begin position="48"/>
        <end position="70"/>
    </location>
</feature>
<reference evidence="3" key="1">
    <citation type="journal article" date="2014" name="Int. J. Syst. Evol. Microbiol.">
        <title>Complete genome sequence of Corynebacterium casei LMG S-19264T (=DSM 44701T), isolated from a smear-ripened cheese.</title>
        <authorList>
            <consortium name="US DOE Joint Genome Institute (JGI-PGF)"/>
            <person name="Walter F."/>
            <person name="Albersmeier A."/>
            <person name="Kalinowski J."/>
            <person name="Ruckert C."/>
        </authorList>
    </citation>
    <scope>NUCLEOTIDE SEQUENCE</scope>
    <source>
        <strain evidence="3">CGMCC 1.12214</strain>
    </source>
</reference>
<dbReference type="InterPro" id="IPR002656">
    <property type="entry name" value="Acyl_transf_3_dom"/>
</dbReference>
<gene>
    <name evidence="3" type="ORF">GCM10007036_31650</name>
</gene>
<evidence type="ECO:0000256" key="1">
    <source>
        <dbReference type="SAM" id="Phobius"/>
    </source>
</evidence>
<feature type="transmembrane region" description="Helical" evidence="1">
    <location>
        <begin position="190"/>
        <end position="210"/>
    </location>
</feature>
<protein>
    <submittedName>
        <fullName evidence="3">Acyltransferase</fullName>
    </submittedName>
</protein>
<dbReference type="Proteomes" id="UP000603912">
    <property type="component" value="Unassembled WGS sequence"/>
</dbReference>
<keyword evidence="3" id="KW-0808">Transferase</keyword>
<dbReference type="PANTHER" id="PTHR23028:SF131">
    <property type="entry name" value="BLR2367 PROTEIN"/>
    <property type="match status" value="1"/>
</dbReference>
<dbReference type="GO" id="GO:0016747">
    <property type="term" value="F:acyltransferase activity, transferring groups other than amino-acyl groups"/>
    <property type="evidence" value="ECO:0007669"/>
    <property type="project" value="InterPro"/>
</dbReference>
<keyword evidence="1" id="KW-0472">Membrane</keyword>
<dbReference type="InterPro" id="IPR050879">
    <property type="entry name" value="Acyltransferase_3"/>
</dbReference>
<feature type="transmembrane region" description="Helical" evidence="1">
    <location>
        <begin position="276"/>
        <end position="295"/>
    </location>
</feature>
<reference evidence="3" key="2">
    <citation type="submission" date="2020-09" db="EMBL/GenBank/DDBJ databases">
        <authorList>
            <person name="Sun Q."/>
            <person name="Zhou Y."/>
        </authorList>
    </citation>
    <scope>NUCLEOTIDE SEQUENCE</scope>
    <source>
        <strain evidence="3">CGMCC 1.12214</strain>
    </source>
</reference>
<sequence length="364" mass="39077">MSGRLSNIQILRALAALFVVLSHAAHETFGMAEKLGLPPIMEVSNRWTAAVDVFFVMSGFILLSTSYDAFAQPGASLKFFMRRLVRAVPLYWLLTTLVLVGGFIAPRLLNVPITEPLHVLASYFFFPFERANGEMRPVLALGWTMNIEFFFYALLALCLALPRKWGVGLASAVLAGMVAAAHLPGAPASVSFWGGAMTLDFIVGFAIAIAFKAGVRVSADFALVVCAASVAAIFASSSADSFKLDWFVTISLPAAALVAMAVLAPQIPTNTRIARLGVLLGDACYSTYLLQPFILRPAAFAWTALVGAGVSLWVFVAAAGLAAMAGGLVCFLVFETPLTAALNRRLRAWESRREARPLRLQPAE</sequence>
<evidence type="ECO:0000259" key="2">
    <source>
        <dbReference type="Pfam" id="PF01757"/>
    </source>
</evidence>
<feature type="transmembrane region" description="Helical" evidence="1">
    <location>
        <begin position="138"/>
        <end position="158"/>
    </location>
</feature>
<feature type="transmembrane region" description="Helical" evidence="1">
    <location>
        <begin position="90"/>
        <end position="109"/>
    </location>
</feature>
<keyword evidence="4" id="KW-1185">Reference proteome</keyword>
<dbReference type="EMBL" id="BMES01000002">
    <property type="protein sequence ID" value="GGH24911.1"/>
    <property type="molecule type" value="Genomic_DNA"/>
</dbReference>
<evidence type="ECO:0000313" key="4">
    <source>
        <dbReference type="Proteomes" id="UP000603912"/>
    </source>
</evidence>
<dbReference type="AlphaFoldDB" id="A0A917I9K1"/>
<feature type="transmembrane region" description="Helical" evidence="1">
    <location>
        <begin position="246"/>
        <end position="264"/>
    </location>
</feature>
<keyword evidence="3" id="KW-0012">Acyltransferase</keyword>
<keyword evidence="1" id="KW-1133">Transmembrane helix</keyword>
<accession>A0A917I9K1</accession>
<proteinExistence type="predicted"/>
<feature type="transmembrane region" description="Helical" evidence="1">
    <location>
        <begin position="165"/>
        <end position="184"/>
    </location>
</feature>
<dbReference type="PANTHER" id="PTHR23028">
    <property type="entry name" value="ACETYLTRANSFERASE"/>
    <property type="match status" value="1"/>
</dbReference>
<comment type="caution">
    <text evidence="3">The sequence shown here is derived from an EMBL/GenBank/DDBJ whole genome shotgun (WGS) entry which is preliminary data.</text>
</comment>
<dbReference type="GO" id="GO:0000271">
    <property type="term" value="P:polysaccharide biosynthetic process"/>
    <property type="evidence" value="ECO:0007669"/>
    <property type="project" value="TreeGrafter"/>
</dbReference>
<dbReference type="GO" id="GO:0016020">
    <property type="term" value="C:membrane"/>
    <property type="evidence" value="ECO:0007669"/>
    <property type="project" value="TreeGrafter"/>
</dbReference>
<name>A0A917I9K1_9HYPH</name>
<feature type="domain" description="Acyltransferase 3" evidence="2">
    <location>
        <begin position="7"/>
        <end position="330"/>
    </location>
</feature>
<keyword evidence="1" id="KW-0812">Transmembrane</keyword>